<keyword evidence="1" id="KW-1185">Reference proteome</keyword>
<sequence>MELQVVRNLIVKALNVGTPGRLVCDGKRAADVSCVPAASSKVHMGIASA</sequence>
<protein>
    <submittedName>
        <fullName evidence="2">Uncharacterized protein</fullName>
    </submittedName>
</protein>
<dbReference type="WBParaSite" id="PSAMB.scaffold10190size4278.g33126.t1">
    <property type="protein sequence ID" value="PSAMB.scaffold10190size4278.g33126.t1"/>
    <property type="gene ID" value="PSAMB.scaffold10190size4278.g33126"/>
</dbReference>
<evidence type="ECO:0000313" key="2">
    <source>
        <dbReference type="WBParaSite" id="PSAMB.scaffold10190size4278.g33126.t1"/>
    </source>
</evidence>
<organism evidence="1 2">
    <name type="scientific">Plectus sambesii</name>
    <dbReference type="NCBI Taxonomy" id="2011161"/>
    <lineage>
        <taxon>Eukaryota</taxon>
        <taxon>Metazoa</taxon>
        <taxon>Ecdysozoa</taxon>
        <taxon>Nematoda</taxon>
        <taxon>Chromadorea</taxon>
        <taxon>Plectida</taxon>
        <taxon>Plectina</taxon>
        <taxon>Plectoidea</taxon>
        <taxon>Plectidae</taxon>
        <taxon>Plectus</taxon>
    </lineage>
</organism>
<accession>A0A914UHF6</accession>
<dbReference type="AlphaFoldDB" id="A0A914UHF6"/>
<reference evidence="2" key="1">
    <citation type="submission" date="2022-11" db="UniProtKB">
        <authorList>
            <consortium name="WormBaseParasite"/>
        </authorList>
    </citation>
    <scope>IDENTIFICATION</scope>
</reference>
<name>A0A914UHF6_9BILA</name>
<dbReference type="Proteomes" id="UP000887566">
    <property type="component" value="Unplaced"/>
</dbReference>
<evidence type="ECO:0000313" key="1">
    <source>
        <dbReference type="Proteomes" id="UP000887566"/>
    </source>
</evidence>
<proteinExistence type="predicted"/>